<dbReference type="CDD" id="cd01519">
    <property type="entry name" value="RHOD_HSP67B2"/>
    <property type="match status" value="1"/>
</dbReference>
<dbReference type="PANTHER" id="PTHR44086:SF10">
    <property type="entry name" value="THIOSULFATE SULFURTRANSFERASE_RHODANESE-LIKE DOMAIN-CONTAINING PROTEIN 3"/>
    <property type="match status" value="1"/>
</dbReference>
<dbReference type="FunCoup" id="A0A1V8T759">
    <property type="interactions" value="1002"/>
</dbReference>
<dbReference type="SUPFAM" id="SSF52821">
    <property type="entry name" value="Rhodanese/Cell cycle control phosphatase"/>
    <property type="match status" value="1"/>
</dbReference>
<protein>
    <recommendedName>
        <fullName evidence="1">Rhodanese domain-containing protein</fullName>
    </recommendedName>
</protein>
<dbReference type="SMART" id="SM00450">
    <property type="entry name" value="RHOD"/>
    <property type="match status" value="1"/>
</dbReference>
<dbReference type="OrthoDB" id="566238at2759"/>
<feature type="domain" description="Rhodanese" evidence="1">
    <location>
        <begin position="75"/>
        <end position="176"/>
    </location>
</feature>
<keyword evidence="3" id="KW-1185">Reference proteome</keyword>
<dbReference type="PROSITE" id="PS50206">
    <property type="entry name" value="RHODANESE_3"/>
    <property type="match status" value="1"/>
</dbReference>
<dbReference type="GO" id="GO:0005739">
    <property type="term" value="C:mitochondrion"/>
    <property type="evidence" value="ECO:0007669"/>
    <property type="project" value="TreeGrafter"/>
</dbReference>
<proteinExistence type="predicted"/>
<dbReference type="PANTHER" id="PTHR44086">
    <property type="entry name" value="THIOSULFATE SULFURTRANSFERASE RDL2, MITOCHONDRIAL-RELATED"/>
    <property type="match status" value="1"/>
</dbReference>
<dbReference type="InterPro" id="IPR036873">
    <property type="entry name" value="Rhodanese-like_dom_sf"/>
</dbReference>
<reference evidence="3" key="1">
    <citation type="submission" date="2017-03" db="EMBL/GenBank/DDBJ databases">
        <title>Genomes of endolithic fungi from Antarctica.</title>
        <authorList>
            <person name="Coleine C."/>
            <person name="Masonjones S."/>
            <person name="Stajich J.E."/>
        </authorList>
    </citation>
    <scope>NUCLEOTIDE SEQUENCE [LARGE SCALE GENOMIC DNA]</scope>
    <source>
        <strain evidence="3">CCFEE 5527</strain>
    </source>
</reference>
<dbReference type="Pfam" id="PF00581">
    <property type="entry name" value="Rhodanese"/>
    <property type="match status" value="1"/>
</dbReference>
<evidence type="ECO:0000313" key="3">
    <source>
        <dbReference type="Proteomes" id="UP000192596"/>
    </source>
</evidence>
<evidence type="ECO:0000313" key="2">
    <source>
        <dbReference type="EMBL" id="OQO07124.1"/>
    </source>
</evidence>
<sequence length="177" mass="19499">MAIPIVIARRALSAALRRQTPCLRQDRSIHGGFSRPRVAPQTIGRIAAVRWHSVPSDVVTKVYDFGEIKSFADAPSKDRVLIDVREPSEFAAGYIPTAINIPLKTQADALFLPADEFEDKFGFSKPSADQEVVFYCKSGVRSSAAAQLARTVGYKNVSEYRGSWLDWEKNGGKASKP</sequence>
<dbReference type="InParanoid" id="A0A1V8T759"/>
<dbReference type="GO" id="GO:0004792">
    <property type="term" value="F:thiosulfate-cyanide sulfurtransferase activity"/>
    <property type="evidence" value="ECO:0007669"/>
    <property type="project" value="TreeGrafter"/>
</dbReference>
<gene>
    <name evidence="2" type="ORF">B0A48_07692</name>
</gene>
<dbReference type="Proteomes" id="UP000192596">
    <property type="component" value="Unassembled WGS sequence"/>
</dbReference>
<evidence type="ECO:0000259" key="1">
    <source>
        <dbReference type="PROSITE" id="PS50206"/>
    </source>
</evidence>
<name>A0A1V8T759_9PEZI</name>
<comment type="caution">
    <text evidence="2">The sequence shown here is derived from an EMBL/GenBank/DDBJ whole genome shotgun (WGS) entry which is preliminary data.</text>
</comment>
<organism evidence="2 3">
    <name type="scientific">Cryoendolithus antarcticus</name>
    <dbReference type="NCBI Taxonomy" id="1507870"/>
    <lineage>
        <taxon>Eukaryota</taxon>
        <taxon>Fungi</taxon>
        <taxon>Dikarya</taxon>
        <taxon>Ascomycota</taxon>
        <taxon>Pezizomycotina</taxon>
        <taxon>Dothideomycetes</taxon>
        <taxon>Dothideomycetidae</taxon>
        <taxon>Cladosporiales</taxon>
        <taxon>Cladosporiaceae</taxon>
        <taxon>Cryoendolithus</taxon>
    </lineage>
</organism>
<dbReference type="AlphaFoldDB" id="A0A1V8T759"/>
<dbReference type="STRING" id="1507870.A0A1V8T759"/>
<dbReference type="EMBL" id="NAJO01000015">
    <property type="protein sequence ID" value="OQO07124.1"/>
    <property type="molecule type" value="Genomic_DNA"/>
</dbReference>
<accession>A0A1V8T759</accession>
<dbReference type="InterPro" id="IPR001763">
    <property type="entry name" value="Rhodanese-like_dom"/>
</dbReference>
<dbReference type="Gene3D" id="3.40.250.10">
    <property type="entry name" value="Rhodanese-like domain"/>
    <property type="match status" value="1"/>
</dbReference>